<keyword evidence="2" id="KW-0472">Membrane</keyword>
<dbReference type="AlphaFoldDB" id="A0A8B8CBY9"/>
<feature type="region of interest" description="Disordered" evidence="1">
    <location>
        <begin position="1"/>
        <end position="26"/>
    </location>
</feature>
<keyword evidence="2" id="KW-1133">Transmembrane helix</keyword>
<dbReference type="Proteomes" id="UP000694844">
    <property type="component" value="Chromosome 2"/>
</dbReference>
<evidence type="ECO:0000313" key="4">
    <source>
        <dbReference type="RefSeq" id="XP_022313190.1"/>
    </source>
</evidence>
<protein>
    <submittedName>
        <fullName evidence="4">Uncharacterized protein LOC111118159</fullName>
    </submittedName>
</protein>
<dbReference type="RefSeq" id="XP_022313190.1">
    <property type="nucleotide sequence ID" value="XM_022457482.1"/>
</dbReference>
<dbReference type="KEGG" id="cvn:111118159"/>
<feature type="transmembrane region" description="Helical" evidence="2">
    <location>
        <begin position="73"/>
        <end position="98"/>
    </location>
</feature>
<feature type="transmembrane region" description="Helical" evidence="2">
    <location>
        <begin position="104"/>
        <end position="122"/>
    </location>
</feature>
<sequence>MEELVSQCKNDEPKQSKSNTGEVSTNTSFSNYGKDYLVIDHGEELQKHYEASYRDLQDQVLMMRSELSTIREVIISLIFIVAPLIVGWAAILVTRLLGYKSYEIYAVSVNLGMMAAVLLCDGPQFVEVFHRLFFQQESPPVNQFSRESAERNNPVSHSSPCETVQNTKYPEEGGVDPEYEDTVNDSVENLRTSEDDEDDNDKENEEQTDLTH</sequence>
<reference evidence="4" key="1">
    <citation type="submission" date="2025-08" db="UniProtKB">
        <authorList>
            <consortium name="RefSeq"/>
        </authorList>
    </citation>
    <scope>IDENTIFICATION</scope>
    <source>
        <tissue evidence="4">Whole sample</tissue>
    </source>
</reference>
<feature type="compositionally biased region" description="Polar residues" evidence="1">
    <location>
        <begin position="143"/>
        <end position="168"/>
    </location>
</feature>
<feature type="compositionally biased region" description="Acidic residues" evidence="1">
    <location>
        <begin position="173"/>
        <end position="183"/>
    </location>
</feature>
<gene>
    <name evidence="4" type="primary">LOC111118159</name>
</gene>
<feature type="compositionally biased region" description="Acidic residues" evidence="1">
    <location>
        <begin position="194"/>
        <end position="212"/>
    </location>
</feature>
<feature type="region of interest" description="Disordered" evidence="1">
    <location>
        <begin position="143"/>
        <end position="212"/>
    </location>
</feature>
<keyword evidence="3" id="KW-1185">Reference proteome</keyword>
<dbReference type="GeneID" id="111118159"/>
<evidence type="ECO:0000256" key="1">
    <source>
        <dbReference type="SAM" id="MobiDB-lite"/>
    </source>
</evidence>
<name>A0A8B8CBY9_CRAVI</name>
<evidence type="ECO:0000256" key="2">
    <source>
        <dbReference type="SAM" id="Phobius"/>
    </source>
</evidence>
<accession>A0A8B8CBY9</accession>
<proteinExistence type="predicted"/>
<dbReference type="OrthoDB" id="6079991at2759"/>
<keyword evidence="2" id="KW-0812">Transmembrane</keyword>
<organism evidence="3 4">
    <name type="scientific">Crassostrea virginica</name>
    <name type="common">Eastern oyster</name>
    <dbReference type="NCBI Taxonomy" id="6565"/>
    <lineage>
        <taxon>Eukaryota</taxon>
        <taxon>Metazoa</taxon>
        <taxon>Spiralia</taxon>
        <taxon>Lophotrochozoa</taxon>
        <taxon>Mollusca</taxon>
        <taxon>Bivalvia</taxon>
        <taxon>Autobranchia</taxon>
        <taxon>Pteriomorphia</taxon>
        <taxon>Ostreida</taxon>
        <taxon>Ostreoidea</taxon>
        <taxon>Ostreidae</taxon>
        <taxon>Crassostrea</taxon>
    </lineage>
</organism>
<feature type="compositionally biased region" description="Polar residues" evidence="1">
    <location>
        <begin position="16"/>
        <end position="26"/>
    </location>
</feature>
<evidence type="ECO:0000313" key="3">
    <source>
        <dbReference type="Proteomes" id="UP000694844"/>
    </source>
</evidence>